<dbReference type="Pfam" id="PF24545">
    <property type="entry name" value="Ig_TPPC8_1st"/>
    <property type="match status" value="1"/>
</dbReference>
<proteinExistence type="predicted"/>
<dbReference type="InterPro" id="IPR024420">
    <property type="entry name" value="TRAPP_III_complex_Trs85"/>
</dbReference>
<protein>
    <submittedName>
        <fullName evidence="3">Peptidase_M16_M domain-containing protein</fullName>
    </submittedName>
</protein>
<feature type="domain" description="TPPC8 first Ig-like" evidence="1">
    <location>
        <begin position="230"/>
        <end position="304"/>
    </location>
</feature>
<evidence type="ECO:0000259" key="1">
    <source>
        <dbReference type="Pfam" id="PF24545"/>
    </source>
</evidence>
<dbReference type="PANTHER" id="PTHR12975">
    <property type="entry name" value="TRANSPORT PROTEIN TRAPP"/>
    <property type="match status" value="1"/>
</dbReference>
<organism evidence="2 3">
    <name type="scientific">Macrostomum lignano</name>
    <dbReference type="NCBI Taxonomy" id="282301"/>
    <lineage>
        <taxon>Eukaryota</taxon>
        <taxon>Metazoa</taxon>
        <taxon>Spiralia</taxon>
        <taxon>Lophotrochozoa</taxon>
        <taxon>Platyhelminthes</taxon>
        <taxon>Rhabditophora</taxon>
        <taxon>Macrostomorpha</taxon>
        <taxon>Macrostomida</taxon>
        <taxon>Macrostomidae</taxon>
        <taxon>Macrostomum</taxon>
    </lineage>
</organism>
<dbReference type="WBParaSite" id="maker-unitig_38308-snap-gene-0.1-mRNA-1">
    <property type="protein sequence ID" value="maker-unitig_38308-snap-gene-0.1-mRNA-1"/>
    <property type="gene ID" value="maker-unitig_38308-snap-gene-0.1"/>
</dbReference>
<accession>A0A1I8FK62</accession>
<reference evidence="3" key="1">
    <citation type="submission" date="2016-11" db="UniProtKB">
        <authorList>
            <consortium name="WormBaseParasite"/>
        </authorList>
    </citation>
    <scope>IDENTIFICATION</scope>
</reference>
<dbReference type="InterPro" id="IPR058541">
    <property type="entry name" value="Ig_TPPC8_1st"/>
</dbReference>
<keyword evidence="2" id="KW-1185">Reference proteome</keyword>
<evidence type="ECO:0000313" key="2">
    <source>
        <dbReference type="Proteomes" id="UP000095280"/>
    </source>
</evidence>
<dbReference type="GO" id="GO:1990072">
    <property type="term" value="C:TRAPPIII protein complex"/>
    <property type="evidence" value="ECO:0007669"/>
    <property type="project" value="TreeGrafter"/>
</dbReference>
<sequence length="336" mass="37000">ADAAFLHYAGTMEMAALSAFMQEGTSQRNYPHPYMENAIATYLQNCKTRICAAPSCLSRPPTATCACGCRTCASSHSTSSWLVTGSPKPPSELIPFAAIGPALRVYRDRGWTLAEDHINLVLTKHSAALRELESAKDSAYRLLRHDSRQSPAQQSTFLRDFVHVYREFIPTVASPPDYCLIGGALPVLPLPKVLEQELKLLLSRPSSQLDDLSIPARGVHFQDADLCHPEWSGLERALLEAATGRSAPPSFRPSLPCLSRNTPNENCPVAVAGEPLTYQIPLRNPAQIPLILRDVCLLWSLRRTNGGGGETRPMQTLRLRLGWLLTRLRPARCTLP</sequence>
<dbReference type="Proteomes" id="UP000095280">
    <property type="component" value="Unplaced"/>
</dbReference>
<dbReference type="PANTHER" id="PTHR12975:SF6">
    <property type="entry name" value="TRAFFICKING PROTEIN PARTICLE COMPLEX SUBUNIT 8"/>
    <property type="match status" value="1"/>
</dbReference>
<name>A0A1I8FK62_9PLAT</name>
<evidence type="ECO:0000313" key="3">
    <source>
        <dbReference type="WBParaSite" id="maker-unitig_38308-snap-gene-0.1-mRNA-1"/>
    </source>
</evidence>
<dbReference type="AlphaFoldDB" id="A0A1I8FK62"/>
<dbReference type="Pfam" id="PF12739">
    <property type="entry name" value="TRAPPC-Trs85"/>
    <property type="match status" value="1"/>
</dbReference>